<proteinExistence type="predicted"/>
<dbReference type="InterPro" id="IPR027268">
    <property type="entry name" value="Peptidase_M4/M1_CTD_sf"/>
</dbReference>
<dbReference type="GO" id="GO:0008270">
    <property type="term" value="F:zinc ion binding"/>
    <property type="evidence" value="ECO:0007669"/>
    <property type="project" value="InterPro"/>
</dbReference>
<sequence>MKSFTIVLLLNVTTLFASEYWQQFVQYKMNVRLDTSEHTIGGHSTITYVNNSPDTLYHFYLNLYANAFQEGTVKHREYLAGLGRASRGSRFKKGMKPYLSKYDINNFKINKKGVVLADSFQIDDTILSAKLENGLAPNESMNINLDWVQHVGEFSERAGRIGKQYNFAQWYPRVVVYDENGWFNEPFHAEGEFYGEFGTYDVTMDVPRGYVIGSTGTVTAGDPGWEEVRVDTSQKFTEWLKEFKTNQSKYNKDERRVVSFYAENVHDFAWVTTPDFVYESGQWNGIAVHALFNQKNGQKWTKKAVVRTERAIEWLSTKFGMYPYPQVTNTDRLAGGGMEYPMLVMNGSESEGLILHEGGHIWFYGILANNEVREAWMDEGFTSFQTRWYMMDRYGDQGFDLSTSRYKDWQKKYWRFNNSLGSSQWGMIAFMASGQDEPISRSTYMFKGSRAAGANAYTKPSLMLDELKYVLGEETFTKGMQEYYRRWHLKHTNERRFIDAMEDVSGEDLDWFFRPWLHDTRILDYGIKGWEKERQSDGSWNVKLNIVRHGNRDLPQLVETTLEDGTTHRIWWKNHKFRTKDTFTYNVPSEPDYATLDPDAQTMDIDYRNNFTGKMPKEKLFYRPGMRYQPRNRFLRQWYPTVHYLEKDGYMPGFRNIRSYGLLQEITTDINVGTETGKIFWKISGWNRNLFKGMGKKNFYIYNLGGVSGFGISSLKQLNPTNPNGNIWSLTSGVSVTKTTDTSRTNLFDTGLLTVFTMKMTGSTSQIMFDFSPRGISDWSFTRLTLIDKYEKRKSLFGLRIQDILGYIWTDSKGVPAQERFTIEGAGSGTTYEKAYLRDATSFYGNIDLRNRYHLPGDANLRAFGNQGFIGVEKIFAITLEGFIYKKLGVINLELAAFLDAGTLSGSKFVLNDKGFKDTRLVDYGIGLRLSTTVFGQPLYLRIDKPFKATIDGKSIEEMNDWVFSFQKSI</sequence>
<gene>
    <name evidence="2" type="ORF">METZ01_LOCUS9109</name>
</gene>
<evidence type="ECO:0000259" key="1">
    <source>
        <dbReference type="Pfam" id="PF01433"/>
    </source>
</evidence>
<dbReference type="AlphaFoldDB" id="A0A381NNT6"/>
<dbReference type="Gene3D" id="1.10.390.10">
    <property type="entry name" value="Neutral Protease Domain 2"/>
    <property type="match status" value="1"/>
</dbReference>
<dbReference type="CDD" id="cd09604">
    <property type="entry name" value="M1_APN_like"/>
    <property type="match status" value="1"/>
</dbReference>
<dbReference type="EMBL" id="UINC01000489">
    <property type="protein sequence ID" value="SUZ56255.1"/>
    <property type="molecule type" value="Genomic_DNA"/>
</dbReference>
<evidence type="ECO:0000313" key="2">
    <source>
        <dbReference type="EMBL" id="SUZ56255.1"/>
    </source>
</evidence>
<protein>
    <recommendedName>
        <fullName evidence="1">Peptidase M1 membrane alanine aminopeptidase domain-containing protein</fullName>
    </recommendedName>
</protein>
<dbReference type="SUPFAM" id="SSF55486">
    <property type="entry name" value="Metalloproteases ('zincins'), catalytic domain"/>
    <property type="match status" value="1"/>
</dbReference>
<organism evidence="2">
    <name type="scientific">marine metagenome</name>
    <dbReference type="NCBI Taxonomy" id="408172"/>
    <lineage>
        <taxon>unclassified sequences</taxon>
        <taxon>metagenomes</taxon>
        <taxon>ecological metagenomes</taxon>
    </lineage>
</organism>
<reference evidence="2" key="1">
    <citation type="submission" date="2018-05" db="EMBL/GenBank/DDBJ databases">
        <authorList>
            <person name="Lanie J.A."/>
            <person name="Ng W.-L."/>
            <person name="Kazmierczak K.M."/>
            <person name="Andrzejewski T.M."/>
            <person name="Davidsen T.M."/>
            <person name="Wayne K.J."/>
            <person name="Tettelin H."/>
            <person name="Glass J.I."/>
            <person name="Rusch D."/>
            <person name="Podicherti R."/>
            <person name="Tsui H.-C.T."/>
            <person name="Winkler M.E."/>
        </authorList>
    </citation>
    <scope>NUCLEOTIDE SEQUENCE</scope>
</reference>
<dbReference type="GO" id="GO:0008237">
    <property type="term" value="F:metallopeptidase activity"/>
    <property type="evidence" value="ECO:0007669"/>
    <property type="project" value="InterPro"/>
</dbReference>
<dbReference type="InterPro" id="IPR014782">
    <property type="entry name" value="Peptidase_M1_dom"/>
</dbReference>
<feature type="domain" description="Peptidase M1 membrane alanine aminopeptidase" evidence="1">
    <location>
        <begin position="350"/>
        <end position="516"/>
    </location>
</feature>
<name>A0A381NNT6_9ZZZZ</name>
<dbReference type="Pfam" id="PF01433">
    <property type="entry name" value="Peptidase_M1"/>
    <property type="match status" value="1"/>
</dbReference>
<accession>A0A381NNT6</accession>